<reference evidence="2 3" key="1">
    <citation type="journal article" date="2024" name="Nat. Commun.">
        <title>Phylogenomics reveals the evolutionary origins of lichenization in chlorophyte algae.</title>
        <authorList>
            <person name="Puginier C."/>
            <person name="Libourel C."/>
            <person name="Otte J."/>
            <person name="Skaloud P."/>
            <person name="Haon M."/>
            <person name="Grisel S."/>
            <person name="Petersen M."/>
            <person name="Berrin J.G."/>
            <person name="Delaux P.M."/>
            <person name="Dal Grande F."/>
            <person name="Keller J."/>
        </authorList>
    </citation>
    <scope>NUCLEOTIDE SEQUENCE [LARGE SCALE GENOMIC DNA]</scope>
    <source>
        <strain evidence="2 3">SAG 216-7</strain>
    </source>
</reference>
<organism evidence="2 3">
    <name type="scientific">Coccomyxa subellipsoidea</name>
    <dbReference type="NCBI Taxonomy" id="248742"/>
    <lineage>
        <taxon>Eukaryota</taxon>
        <taxon>Viridiplantae</taxon>
        <taxon>Chlorophyta</taxon>
        <taxon>core chlorophytes</taxon>
        <taxon>Trebouxiophyceae</taxon>
        <taxon>Trebouxiophyceae incertae sedis</taxon>
        <taxon>Coccomyxaceae</taxon>
        <taxon>Coccomyxa</taxon>
    </lineage>
</organism>
<dbReference type="EMBL" id="JALJOT010000001">
    <property type="protein sequence ID" value="KAK9918734.1"/>
    <property type="molecule type" value="Genomic_DNA"/>
</dbReference>
<name>A0ABR2Z478_9CHLO</name>
<protein>
    <submittedName>
        <fullName evidence="2">Uncharacterized protein</fullName>
    </submittedName>
</protein>
<evidence type="ECO:0000313" key="2">
    <source>
        <dbReference type="EMBL" id="KAK9918734.1"/>
    </source>
</evidence>
<proteinExistence type="predicted"/>
<feature type="region of interest" description="Disordered" evidence="1">
    <location>
        <begin position="51"/>
        <end position="73"/>
    </location>
</feature>
<evidence type="ECO:0000256" key="1">
    <source>
        <dbReference type="SAM" id="MobiDB-lite"/>
    </source>
</evidence>
<comment type="caution">
    <text evidence="2">The sequence shown here is derived from an EMBL/GenBank/DDBJ whole genome shotgun (WGS) entry which is preliminary data.</text>
</comment>
<keyword evidence="3" id="KW-1185">Reference proteome</keyword>
<accession>A0ABR2Z478</accession>
<evidence type="ECO:0000313" key="3">
    <source>
        <dbReference type="Proteomes" id="UP001491310"/>
    </source>
</evidence>
<gene>
    <name evidence="2" type="ORF">WJX75_006400</name>
</gene>
<dbReference type="Proteomes" id="UP001491310">
    <property type="component" value="Unassembled WGS sequence"/>
</dbReference>
<sequence>MGDYKLGVVLRAVGAGMLALGSKAALVVKSGGGISGLAKGAGLLAVGGGAAAAMGSRPGPQGSEAPGPEARRR</sequence>